<evidence type="ECO:0000256" key="1">
    <source>
        <dbReference type="SAM" id="SignalP"/>
    </source>
</evidence>
<feature type="chain" id="PRO_5047161588" description="DUF4402 domain-containing protein" evidence="1">
    <location>
        <begin position="19"/>
        <end position="178"/>
    </location>
</feature>
<protein>
    <recommendedName>
        <fullName evidence="4">DUF4402 domain-containing protein</fullName>
    </recommendedName>
</protein>
<accession>A0ABP6UJE1</accession>
<keyword evidence="3" id="KW-1185">Reference proteome</keyword>
<gene>
    <name evidence="2" type="ORF">GCM10022393_22920</name>
</gene>
<name>A0ABP6UJE1_9FLAO</name>
<evidence type="ECO:0000313" key="3">
    <source>
        <dbReference type="Proteomes" id="UP001500459"/>
    </source>
</evidence>
<comment type="caution">
    <text evidence="2">The sequence shown here is derived from an EMBL/GenBank/DDBJ whole genome shotgun (WGS) entry which is preliminary data.</text>
</comment>
<organism evidence="2 3">
    <name type="scientific">Aquimarina addita</name>
    <dbReference type="NCBI Taxonomy" id="870485"/>
    <lineage>
        <taxon>Bacteria</taxon>
        <taxon>Pseudomonadati</taxon>
        <taxon>Bacteroidota</taxon>
        <taxon>Flavobacteriia</taxon>
        <taxon>Flavobacteriales</taxon>
        <taxon>Flavobacteriaceae</taxon>
        <taxon>Aquimarina</taxon>
    </lineage>
</organism>
<sequence>MKITLQILMCFFSITAFANVKIDISNRLTSVTENIVINGLDENTEEGVIFITESLHLEGGARIMLRNACLIILGDISGTGIIDVDDTATVTLEGEKRGRITFTTNLLADATCQQSLGVETFKDITDVPEGLTYSLYTLSGRLLDKSKVDDYIKYNFIDSKTYLIKIEGYKLRKIQFKD</sequence>
<dbReference type="RefSeq" id="WP_344927499.1">
    <property type="nucleotide sequence ID" value="NZ_BAABCW010000008.1"/>
</dbReference>
<dbReference type="Proteomes" id="UP001500459">
    <property type="component" value="Unassembled WGS sequence"/>
</dbReference>
<feature type="signal peptide" evidence="1">
    <location>
        <begin position="1"/>
        <end position="18"/>
    </location>
</feature>
<reference evidence="3" key="1">
    <citation type="journal article" date="2019" name="Int. J. Syst. Evol. Microbiol.">
        <title>The Global Catalogue of Microorganisms (GCM) 10K type strain sequencing project: providing services to taxonomists for standard genome sequencing and annotation.</title>
        <authorList>
            <consortium name="The Broad Institute Genomics Platform"/>
            <consortium name="The Broad Institute Genome Sequencing Center for Infectious Disease"/>
            <person name="Wu L."/>
            <person name="Ma J."/>
        </authorList>
    </citation>
    <scope>NUCLEOTIDE SEQUENCE [LARGE SCALE GENOMIC DNA]</scope>
    <source>
        <strain evidence="3">JCM 17106</strain>
    </source>
</reference>
<evidence type="ECO:0000313" key="2">
    <source>
        <dbReference type="EMBL" id="GAA3509643.1"/>
    </source>
</evidence>
<dbReference type="EMBL" id="BAABCW010000008">
    <property type="protein sequence ID" value="GAA3509643.1"/>
    <property type="molecule type" value="Genomic_DNA"/>
</dbReference>
<proteinExistence type="predicted"/>
<evidence type="ECO:0008006" key="4">
    <source>
        <dbReference type="Google" id="ProtNLM"/>
    </source>
</evidence>
<keyword evidence="1" id="KW-0732">Signal</keyword>